<evidence type="ECO:0000313" key="12">
    <source>
        <dbReference type="EMBL" id="KPI35537.1"/>
    </source>
</evidence>
<dbReference type="GeneID" id="28731698"/>
<dbReference type="EC" id="2.7.11.1" evidence="1"/>
<dbReference type="EMBL" id="LFJN01000039">
    <property type="protein sequence ID" value="KPI35537.1"/>
    <property type="molecule type" value="Genomic_DNA"/>
</dbReference>
<dbReference type="Gene3D" id="3.30.200.20">
    <property type="entry name" value="Phosphorylase Kinase, domain 1"/>
    <property type="match status" value="1"/>
</dbReference>
<dbReference type="InterPro" id="IPR051334">
    <property type="entry name" value="SRPK"/>
</dbReference>
<dbReference type="GO" id="GO:0000245">
    <property type="term" value="P:spliceosomal complex assembly"/>
    <property type="evidence" value="ECO:0007669"/>
    <property type="project" value="TreeGrafter"/>
</dbReference>
<keyword evidence="6 9" id="KW-0067">ATP-binding</keyword>
<feature type="binding site" evidence="9">
    <location>
        <position position="88"/>
    </location>
    <ligand>
        <name>ATP</name>
        <dbReference type="ChEBI" id="CHEBI:30616"/>
    </ligand>
</feature>
<comment type="caution">
    <text evidence="12">The sequence shown here is derived from an EMBL/GenBank/DDBJ whole genome shotgun (WGS) entry which is preliminary data.</text>
</comment>
<dbReference type="AlphaFoldDB" id="A0A0N1H2M5"/>
<dbReference type="PROSITE" id="PS50011">
    <property type="entry name" value="PROTEIN_KINASE_DOM"/>
    <property type="match status" value="1"/>
</dbReference>
<dbReference type="STRING" id="1664694.A0A0N1H2M5"/>
<dbReference type="InterPro" id="IPR011009">
    <property type="entry name" value="Kinase-like_dom_sf"/>
</dbReference>
<feature type="domain" description="Protein kinase" evidence="11">
    <location>
        <begin position="59"/>
        <end position="416"/>
    </location>
</feature>
<evidence type="ECO:0000256" key="6">
    <source>
        <dbReference type="ARBA" id="ARBA00022840"/>
    </source>
</evidence>
<evidence type="ECO:0000256" key="10">
    <source>
        <dbReference type="RuleBase" id="RU000304"/>
    </source>
</evidence>
<keyword evidence="13" id="KW-1185">Reference proteome</keyword>
<dbReference type="GO" id="GO:0005737">
    <property type="term" value="C:cytoplasm"/>
    <property type="evidence" value="ECO:0007669"/>
    <property type="project" value="TreeGrafter"/>
</dbReference>
<evidence type="ECO:0000256" key="4">
    <source>
        <dbReference type="ARBA" id="ARBA00022741"/>
    </source>
</evidence>
<proteinExistence type="inferred from homology"/>
<accession>A0A0N1H2M5</accession>
<dbReference type="Proteomes" id="UP000038010">
    <property type="component" value="Unassembled WGS sequence"/>
</dbReference>
<dbReference type="PANTHER" id="PTHR47634:SF9">
    <property type="entry name" value="PROTEIN KINASE DOMAIN-CONTAINING PROTEIN-RELATED"/>
    <property type="match status" value="1"/>
</dbReference>
<organism evidence="12 13">
    <name type="scientific">Cyphellophora attinorum</name>
    <dbReference type="NCBI Taxonomy" id="1664694"/>
    <lineage>
        <taxon>Eukaryota</taxon>
        <taxon>Fungi</taxon>
        <taxon>Dikarya</taxon>
        <taxon>Ascomycota</taxon>
        <taxon>Pezizomycotina</taxon>
        <taxon>Eurotiomycetes</taxon>
        <taxon>Chaetothyriomycetidae</taxon>
        <taxon>Chaetothyriales</taxon>
        <taxon>Cyphellophoraceae</taxon>
        <taxon>Cyphellophora</taxon>
    </lineage>
</organism>
<evidence type="ECO:0000259" key="11">
    <source>
        <dbReference type="PROSITE" id="PS50011"/>
    </source>
</evidence>
<evidence type="ECO:0000256" key="3">
    <source>
        <dbReference type="ARBA" id="ARBA00022679"/>
    </source>
</evidence>
<dbReference type="SMART" id="SM00220">
    <property type="entry name" value="S_TKc"/>
    <property type="match status" value="1"/>
</dbReference>
<evidence type="ECO:0000256" key="2">
    <source>
        <dbReference type="ARBA" id="ARBA00022527"/>
    </source>
</evidence>
<evidence type="ECO:0000256" key="1">
    <source>
        <dbReference type="ARBA" id="ARBA00012513"/>
    </source>
</evidence>
<dbReference type="Gene3D" id="1.10.510.10">
    <property type="entry name" value="Transferase(Phosphotransferase) domain 1"/>
    <property type="match status" value="1"/>
</dbReference>
<comment type="similarity">
    <text evidence="10">Belongs to the protein kinase superfamily.</text>
</comment>
<evidence type="ECO:0000256" key="8">
    <source>
        <dbReference type="ARBA" id="ARBA00048679"/>
    </source>
</evidence>
<dbReference type="PROSITE" id="PS00107">
    <property type="entry name" value="PROTEIN_KINASE_ATP"/>
    <property type="match status" value="1"/>
</dbReference>
<dbReference type="Pfam" id="PF00069">
    <property type="entry name" value="Pkinase"/>
    <property type="match status" value="2"/>
</dbReference>
<keyword evidence="5 12" id="KW-0418">Kinase</keyword>
<comment type="catalytic activity">
    <reaction evidence="7">
        <text>L-threonyl-[protein] + ATP = O-phospho-L-threonyl-[protein] + ADP + H(+)</text>
        <dbReference type="Rhea" id="RHEA:46608"/>
        <dbReference type="Rhea" id="RHEA-COMP:11060"/>
        <dbReference type="Rhea" id="RHEA-COMP:11605"/>
        <dbReference type="ChEBI" id="CHEBI:15378"/>
        <dbReference type="ChEBI" id="CHEBI:30013"/>
        <dbReference type="ChEBI" id="CHEBI:30616"/>
        <dbReference type="ChEBI" id="CHEBI:61977"/>
        <dbReference type="ChEBI" id="CHEBI:456216"/>
        <dbReference type="EC" id="2.7.11.1"/>
    </reaction>
</comment>
<evidence type="ECO:0000256" key="9">
    <source>
        <dbReference type="PROSITE-ProRule" id="PRU10141"/>
    </source>
</evidence>
<dbReference type="InterPro" id="IPR008271">
    <property type="entry name" value="Ser/Thr_kinase_AS"/>
</dbReference>
<keyword evidence="3" id="KW-0808">Transferase</keyword>
<evidence type="ECO:0000313" key="13">
    <source>
        <dbReference type="Proteomes" id="UP000038010"/>
    </source>
</evidence>
<dbReference type="PROSITE" id="PS00108">
    <property type="entry name" value="PROTEIN_KINASE_ST"/>
    <property type="match status" value="1"/>
</dbReference>
<name>A0A0N1H2M5_9EURO</name>
<dbReference type="GO" id="GO:0050684">
    <property type="term" value="P:regulation of mRNA processing"/>
    <property type="evidence" value="ECO:0007669"/>
    <property type="project" value="TreeGrafter"/>
</dbReference>
<dbReference type="InterPro" id="IPR017441">
    <property type="entry name" value="Protein_kinase_ATP_BS"/>
</dbReference>
<dbReference type="GO" id="GO:0005634">
    <property type="term" value="C:nucleus"/>
    <property type="evidence" value="ECO:0007669"/>
    <property type="project" value="TreeGrafter"/>
</dbReference>
<dbReference type="InterPro" id="IPR000719">
    <property type="entry name" value="Prot_kinase_dom"/>
</dbReference>
<dbReference type="RefSeq" id="XP_017995500.1">
    <property type="nucleotide sequence ID" value="XM_018139818.1"/>
</dbReference>
<dbReference type="GO" id="GO:0004674">
    <property type="term" value="F:protein serine/threonine kinase activity"/>
    <property type="evidence" value="ECO:0007669"/>
    <property type="project" value="UniProtKB-KW"/>
</dbReference>
<keyword evidence="4 9" id="KW-0547">Nucleotide-binding</keyword>
<dbReference type="VEuPathDB" id="FungiDB:AB675_11006"/>
<reference evidence="12 13" key="1">
    <citation type="submission" date="2015-06" db="EMBL/GenBank/DDBJ databases">
        <title>Draft genome of the ant-associated black yeast Phialophora attae CBS 131958.</title>
        <authorList>
            <person name="Moreno L.F."/>
            <person name="Stielow B.J."/>
            <person name="de Hoog S."/>
            <person name="Vicente V.A."/>
            <person name="Weiss V.A."/>
            <person name="de Vries M."/>
            <person name="Cruz L.M."/>
            <person name="Souza E.M."/>
        </authorList>
    </citation>
    <scope>NUCLEOTIDE SEQUENCE [LARGE SCALE GENOMIC DNA]</scope>
    <source>
        <strain evidence="12 13">CBS 131958</strain>
    </source>
</reference>
<keyword evidence="2 10" id="KW-0723">Serine/threonine-protein kinase</keyword>
<gene>
    <name evidence="12" type="ORF">AB675_11006</name>
</gene>
<dbReference type="OrthoDB" id="5979581at2759"/>
<dbReference type="SUPFAM" id="SSF56112">
    <property type="entry name" value="Protein kinase-like (PK-like)"/>
    <property type="match status" value="1"/>
</dbReference>
<dbReference type="PANTHER" id="PTHR47634">
    <property type="entry name" value="PROTEIN KINASE DOMAIN-CONTAINING PROTEIN-RELATED"/>
    <property type="match status" value="1"/>
</dbReference>
<dbReference type="GO" id="GO:0005524">
    <property type="term" value="F:ATP binding"/>
    <property type="evidence" value="ECO:0007669"/>
    <property type="project" value="UniProtKB-UniRule"/>
</dbReference>
<evidence type="ECO:0000256" key="7">
    <source>
        <dbReference type="ARBA" id="ARBA00047899"/>
    </source>
</evidence>
<evidence type="ECO:0000256" key="5">
    <source>
        <dbReference type="ARBA" id="ARBA00022777"/>
    </source>
</evidence>
<sequence>MTANRIFRSIIARITSTIAIPRTAQARSSSPIAEESLARYRLGGYHAVRIGDRLQDGHYQVICKLGYGVYSTVWLVKDSTTKRHVALKILTADAYFGEHDTFELSILEHIKSINELHPGEAHVLGLLDHFKHEGPHGSHLCLVFKAMGPSLIEYRRLFPLLRIPIPILKKIARQMLLALSFLHTKCGIIHTDIKPSNILLETTQTDKFFERAPSTVFEPSPSARDPQHDFYMKSEQTIPANEVLESVPSPPGFSVRIADFGTASYFDKHLTDNIQPVGLRAPEVVLRAEWDYKVDIWNLGCLIWELAEGAMLFDGCASPKTPYTADAHLAQIQGVLGPMPLNLIRQWENASKYYNDSGALLVESPFPPTSFAAFINSPELQDEAEQKQFLEFIGSMLKWDPKERLDADGLLKSEWL</sequence>
<protein>
    <recommendedName>
        <fullName evidence="1">non-specific serine/threonine protein kinase</fullName>
        <ecNumber evidence="1">2.7.11.1</ecNumber>
    </recommendedName>
</protein>
<comment type="catalytic activity">
    <reaction evidence="8">
        <text>L-seryl-[protein] + ATP = O-phospho-L-seryl-[protein] + ADP + H(+)</text>
        <dbReference type="Rhea" id="RHEA:17989"/>
        <dbReference type="Rhea" id="RHEA-COMP:9863"/>
        <dbReference type="Rhea" id="RHEA-COMP:11604"/>
        <dbReference type="ChEBI" id="CHEBI:15378"/>
        <dbReference type="ChEBI" id="CHEBI:29999"/>
        <dbReference type="ChEBI" id="CHEBI:30616"/>
        <dbReference type="ChEBI" id="CHEBI:83421"/>
        <dbReference type="ChEBI" id="CHEBI:456216"/>
        <dbReference type="EC" id="2.7.11.1"/>
    </reaction>
</comment>